<evidence type="ECO:0000313" key="6">
    <source>
        <dbReference type="Proteomes" id="UP000289323"/>
    </source>
</evidence>
<organism evidence="5 6">
    <name type="scientific">Thermothielavioides terrestris</name>
    <dbReference type="NCBI Taxonomy" id="2587410"/>
    <lineage>
        <taxon>Eukaryota</taxon>
        <taxon>Fungi</taxon>
        <taxon>Dikarya</taxon>
        <taxon>Ascomycota</taxon>
        <taxon>Pezizomycotina</taxon>
        <taxon>Sordariomycetes</taxon>
        <taxon>Sordariomycetidae</taxon>
        <taxon>Sordariales</taxon>
        <taxon>Chaetomiaceae</taxon>
        <taxon>Thermothielavioides</taxon>
    </lineage>
</organism>
<dbReference type="SMART" id="SM00240">
    <property type="entry name" value="FHA"/>
    <property type="match status" value="1"/>
</dbReference>
<accession>A0A3S4BG52</accession>
<dbReference type="SUPFAM" id="SSF49879">
    <property type="entry name" value="SMAD/FHA domain"/>
    <property type="match status" value="1"/>
</dbReference>
<name>A0A3S4BG52_9PEZI</name>
<feature type="compositionally biased region" description="Low complexity" evidence="2">
    <location>
        <begin position="566"/>
        <end position="576"/>
    </location>
</feature>
<feature type="compositionally biased region" description="Basic and acidic residues" evidence="2">
    <location>
        <begin position="410"/>
        <end position="421"/>
    </location>
</feature>
<feature type="compositionally biased region" description="Pro residues" evidence="2">
    <location>
        <begin position="443"/>
        <end position="453"/>
    </location>
</feature>
<dbReference type="Proteomes" id="UP000289323">
    <property type="component" value="Unassembled WGS sequence"/>
</dbReference>
<evidence type="ECO:0000256" key="3">
    <source>
        <dbReference type="SAM" id="Phobius"/>
    </source>
</evidence>
<feature type="transmembrane region" description="Helical" evidence="3">
    <location>
        <begin position="744"/>
        <end position="765"/>
    </location>
</feature>
<keyword evidence="3" id="KW-1133">Transmembrane helix</keyword>
<proteinExistence type="predicted"/>
<dbReference type="FunFam" id="2.60.200.20:FF:000127">
    <property type="entry name" value="Uncharacterized protein C3H7.13"/>
    <property type="match status" value="1"/>
</dbReference>
<feature type="region of interest" description="Disordered" evidence="2">
    <location>
        <begin position="650"/>
        <end position="734"/>
    </location>
</feature>
<dbReference type="EMBL" id="OUUZ01000001">
    <property type="protein sequence ID" value="SPQ19145.1"/>
    <property type="molecule type" value="Genomic_DNA"/>
</dbReference>
<evidence type="ECO:0000256" key="2">
    <source>
        <dbReference type="SAM" id="MobiDB-lite"/>
    </source>
</evidence>
<feature type="region of interest" description="Disordered" evidence="2">
    <location>
        <begin position="45"/>
        <end position="67"/>
    </location>
</feature>
<dbReference type="Pfam" id="PF00498">
    <property type="entry name" value="FHA"/>
    <property type="match status" value="1"/>
</dbReference>
<sequence>MTAVASPPSFANLNRPGWLNGGQSLNTINSSDDVRGINMFMQRKTLQRTNSSSSVASTSSTGSASTVTSTASSLANGYLGQGGGDANASAWSNPAPRKRPAAKGAWSSGKADAAADFQRATSGRTPTTNGVNGASAVHQQQSLLPPQNHLMGQGGRAHPGVDPITAGRQPMLYLLSLNGSFERKTIAVPFYPETLRIGRQTNAKTVPTPVNGYFDSKVLSRQHAEIWADANGKIWIRDVKSSNGTFVNGTRLSPENRDSEPHELQAQDHLELGIDIVSEDQKTVVHHKVAAKVEHAGFLTPTSNVLDMGLGDLDPSSSSMMPSLGGVPPFRRVGSQPAGAAGGNRMAPGAMGGQPNAVAQQRQFFLNSVTAEHVVKKLHTELRNARLQNQDLVRTSQFINALLSKEDIKNLDKPEAPEPPKAHLPNGHISFRSDGAKTRFSEPPAPPPSQPLPEKPDAARASDAPSLKRATTERSKAATTSPVRQDNNLNQILLLTEALNTAKKELDSHSARVRDLEEMLTKEREARLHAEDMMQKMEERNQAKVNGTAEAPLVNGHAELDKAFDPPAEQPSSAEPETPRSDAEAETAPPQPDQSEAMAAAFQARIDAMALEMDSLRAQLEAFRLRAEKAEAERDADRKTLAEMVLQIRQRDEEEKKRQSERRRRSPSKSRRRAPSEAKEPEKQAATMNGSATEPPTAHHDEPADDAEASDVAPKPSPAESSRPGGAPLAVQGQQHQDATLIHALPYASMIGVVLFGMGLMAYLNGWQPQPRLDR</sequence>
<dbReference type="InterPro" id="IPR051176">
    <property type="entry name" value="Cent_Immune-Sig_Mod"/>
</dbReference>
<feature type="compositionally biased region" description="Low complexity" evidence="2">
    <location>
        <begin position="51"/>
        <end position="67"/>
    </location>
</feature>
<evidence type="ECO:0000256" key="1">
    <source>
        <dbReference type="SAM" id="Coils"/>
    </source>
</evidence>
<dbReference type="InterPro" id="IPR008984">
    <property type="entry name" value="SMAD_FHA_dom_sf"/>
</dbReference>
<dbReference type="GO" id="GO:0005737">
    <property type="term" value="C:cytoplasm"/>
    <property type="evidence" value="ECO:0007669"/>
    <property type="project" value="TreeGrafter"/>
</dbReference>
<keyword evidence="3" id="KW-0812">Transmembrane</keyword>
<dbReference type="InterPro" id="IPR000253">
    <property type="entry name" value="FHA_dom"/>
</dbReference>
<feature type="compositionally biased region" description="Basic residues" evidence="2">
    <location>
        <begin position="659"/>
        <end position="673"/>
    </location>
</feature>
<feature type="region of interest" description="Disordered" evidence="2">
    <location>
        <begin position="562"/>
        <end position="601"/>
    </location>
</feature>
<reference evidence="5 6" key="1">
    <citation type="submission" date="2018-04" db="EMBL/GenBank/DDBJ databases">
        <authorList>
            <person name="Huttner S."/>
            <person name="Dainat J."/>
        </authorList>
    </citation>
    <scope>NUCLEOTIDE SEQUENCE [LARGE SCALE GENOMIC DNA]</scope>
</reference>
<feature type="region of interest" description="Disordered" evidence="2">
    <location>
        <begin position="1"/>
        <end position="21"/>
    </location>
</feature>
<keyword evidence="3" id="KW-0472">Membrane</keyword>
<feature type="region of interest" description="Disordered" evidence="2">
    <location>
        <begin position="84"/>
        <end position="135"/>
    </location>
</feature>
<feature type="region of interest" description="Disordered" evidence="2">
    <location>
        <begin position="410"/>
        <end position="484"/>
    </location>
</feature>
<feature type="compositionally biased region" description="Polar residues" evidence="2">
    <location>
        <begin position="119"/>
        <end position="135"/>
    </location>
</feature>
<dbReference type="CDD" id="cd22679">
    <property type="entry name" value="FHA_SLMAP"/>
    <property type="match status" value="1"/>
</dbReference>
<feature type="coiled-coil region" evidence="1">
    <location>
        <begin position="499"/>
        <end position="540"/>
    </location>
</feature>
<dbReference type="AlphaFoldDB" id="A0A3S4BG52"/>
<dbReference type="PANTHER" id="PTHR15715">
    <property type="entry name" value="CENTROSOMAL PROTEIN OF 170 KDA"/>
    <property type="match status" value="1"/>
</dbReference>
<keyword evidence="1" id="KW-0175">Coiled coil</keyword>
<dbReference type="Gene3D" id="2.60.200.20">
    <property type="match status" value="1"/>
</dbReference>
<feature type="compositionally biased region" description="Basic and acidic residues" evidence="2">
    <location>
        <begin position="674"/>
        <end position="683"/>
    </location>
</feature>
<gene>
    <name evidence="5" type="ORF">TT172_LOCUS1564</name>
</gene>
<dbReference type="PROSITE" id="PS50006">
    <property type="entry name" value="FHA_DOMAIN"/>
    <property type="match status" value="1"/>
</dbReference>
<protein>
    <submittedName>
        <fullName evidence="5">7bc5c426-b4b4-4a44-b43d-afacabf89518</fullName>
    </submittedName>
</protein>
<feature type="domain" description="FHA" evidence="4">
    <location>
        <begin position="195"/>
        <end position="252"/>
    </location>
</feature>
<dbReference type="PANTHER" id="PTHR15715:SF46">
    <property type="entry name" value="TO VACUOLE TARGETING VPS64, PUTATIVE (AFU_ORTHOLOGUE AFUA_2G02420)-RELATED"/>
    <property type="match status" value="1"/>
</dbReference>
<evidence type="ECO:0000313" key="5">
    <source>
        <dbReference type="EMBL" id="SPQ19145.1"/>
    </source>
</evidence>
<evidence type="ECO:0000259" key="4">
    <source>
        <dbReference type="PROSITE" id="PS50006"/>
    </source>
</evidence>